<feature type="transmembrane region" description="Helical" evidence="2">
    <location>
        <begin position="64"/>
        <end position="86"/>
    </location>
</feature>
<dbReference type="GeneID" id="63675287"/>
<dbReference type="RefSeq" id="XP_040619088.1">
    <property type="nucleotide sequence ID" value="XM_040760366.1"/>
</dbReference>
<feature type="region of interest" description="Disordered" evidence="1">
    <location>
        <begin position="1"/>
        <end position="43"/>
    </location>
</feature>
<dbReference type="HOGENOM" id="CLU_1367031_0_0_1"/>
<feature type="transmembrane region" description="Helical" evidence="2">
    <location>
        <begin position="98"/>
        <end position="118"/>
    </location>
</feature>
<keyword evidence="2" id="KW-0472">Membrane</keyword>
<feature type="compositionally biased region" description="Basic and acidic residues" evidence="1">
    <location>
        <begin position="1"/>
        <end position="12"/>
    </location>
</feature>
<protein>
    <submittedName>
        <fullName evidence="3">Uncharacterized protein</fullName>
    </submittedName>
</protein>
<dbReference type="AlphaFoldDB" id="A0A0C2FIV6"/>
<name>A0A0C2FIV6_9PEZI</name>
<evidence type="ECO:0000313" key="4">
    <source>
        <dbReference type="Proteomes" id="UP000031575"/>
    </source>
</evidence>
<comment type="caution">
    <text evidence="3">The sequence shown here is derived from an EMBL/GenBank/DDBJ whole genome shotgun (WGS) entry which is preliminary data.</text>
</comment>
<dbReference type="VEuPathDB" id="FungiDB:SPBR_02057"/>
<sequence>MPSSITKEEFDSARTSTSSGPVRDNATAEAAIPAPDPAPAQRRSDPCYYDAAAREINGVPTVPYYIVARVINVIVPLVLLALSLVAEIHYDRGKWLNPMLTPGFTVWGVSLFDLYLIVFRGRRHHPHLRIMYDGIVLGAGTAVASGFLTAWAINESPQLTYGLSVPILVGMYTLMLMEFGIGIEGMVQLIKMRRGTWHYV</sequence>
<accession>A0A0C2FIV6</accession>
<feature type="transmembrane region" description="Helical" evidence="2">
    <location>
        <begin position="130"/>
        <end position="153"/>
    </location>
</feature>
<organism evidence="3 4">
    <name type="scientific">Sporothrix brasiliensis 5110</name>
    <dbReference type="NCBI Taxonomy" id="1398154"/>
    <lineage>
        <taxon>Eukaryota</taxon>
        <taxon>Fungi</taxon>
        <taxon>Dikarya</taxon>
        <taxon>Ascomycota</taxon>
        <taxon>Pezizomycotina</taxon>
        <taxon>Sordariomycetes</taxon>
        <taxon>Sordariomycetidae</taxon>
        <taxon>Ophiostomatales</taxon>
        <taxon>Ophiostomataceae</taxon>
        <taxon>Sporothrix</taxon>
    </lineage>
</organism>
<keyword evidence="4" id="KW-1185">Reference proteome</keyword>
<evidence type="ECO:0000313" key="3">
    <source>
        <dbReference type="EMBL" id="KIH91078.1"/>
    </source>
</evidence>
<dbReference type="OrthoDB" id="10291112at2759"/>
<gene>
    <name evidence="3" type="ORF">SPBR_02057</name>
</gene>
<dbReference type="EMBL" id="AWTV01000007">
    <property type="protein sequence ID" value="KIH91078.1"/>
    <property type="molecule type" value="Genomic_DNA"/>
</dbReference>
<dbReference type="Proteomes" id="UP000031575">
    <property type="component" value="Unassembled WGS sequence"/>
</dbReference>
<proteinExistence type="predicted"/>
<evidence type="ECO:0000256" key="2">
    <source>
        <dbReference type="SAM" id="Phobius"/>
    </source>
</evidence>
<keyword evidence="2" id="KW-0812">Transmembrane</keyword>
<keyword evidence="2" id="KW-1133">Transmembrane helix</keyword>
<evidence type="ECO:0000256" key="1">
    <source>
        <dbReference type="SAM" id="MobiDB-lite"/>
    </source>
</evidence>
<reference evidence="3 4" key="1">
    <citation type="journal article" date="2014" name="BMC Genomics">
        <title>Comparative genomics of the major fungal agents of human and animal Sporotrichosis: Sporothrix schenckii and Sporothrix brasiliensis.</title>
        <authorList>
            <person name="Teixeira M.M."/>
            <person name="de Almeida L.G."/>
            <person name="Kubitschek-Barreira P."/>
            <person name="Alves F.L."/>
            <person name="Kioshima E.S."/>
            <person name="Abadio A.K."/>
            <person name="Fernandes L."/>
            <person name="Derengowski L.S."/>
            <person name="Ferreira K.S."/>
            <person name="Souza R.C."/>
            <person name="Ruiz J.C."/>
            <person name="de Andrade N.C."/>
            <person name="Paes H.C."/>
            <person name="Nicola A.M."/>
            <person name="Albuquerque P."/>
            <person name="Gerber A.L."/>
            <person name="Martins V.P."/>
            <person name="Peconick L.D."/>
            <person name="Neto A.V."/>
            <person name="Chaucanez C.B."/>
            <person name="Silva P.A."/>
            <person name="Cunha O.L."/>
            <person name="de Oliveira F.F."/>
            <person name="dos Santos T.C."/>
            <person name="Barros A.L."/>
            <person name="Soares M.A."/>
            <person name="de Oliveira L.M."/>
            <person name="Marini M.M."/>
            <person name="Villalobos-Duno H."/>
            <person name="Cunha M.M."/>
            <person name="de Hoog S."/>
            <person name="da Silveira J.F."/>
            <person name="Henrissat B."/>
            <person name="Nino-Vega G.A."/>
            <person name="Cisalpino P.S."/>
            <person name="Mora-Montes H.M."/>
            <person name="Almeida S.R."/>
            <person name="Stajich J.E."/>
            <person name="Lopes-Bezerra L.M."/>
            <person name="Vasconcelos A.T."/>
            <person name="Felipe M.S."/>
        </authorList>
    </citation>
    <scope>NUCLEOTIDE SEQUENCE [LARGE SCALE GENOMIC DNA]</scope>
    <source>
        <strain evidence="3 4">5110</strain>
    </source>
</reference>
<feature type="transmembrane region" description="Helical" evidence="2">
    <location>
        <begin position="159"/>
        <end position="183"/>
    </location>
</feature>